<sequence>MIVLPDDLDLPDRATVLAQAIPFDRDRWIPRLPDPTWWPAALDECPVEGRWPKVDRETVFRIAEKADSVVGRRHLLVASLVWGSGTRARTVSRRALIFRGSPPEDIDARLTAALAVLLTRGAGEAYRALNNDQRIRYLGPAFFTKVLYFAGHEAAADPRPVILDSVVTRALRAGDGVDASWRKNGWTTPQYEQYLAAVRAYADHRAVLPDQVEAALFARGKQV</sequence>
<name>A0A1M7C9B0_9ACTN</name>
<reference evidence="1 2" key="1">
    <citation type="submission" date="2016-11" db="EMBL/GenBank/DDBJ databases">
        <authorList>
            <person name="Jaros S."/>
            <person name="Januszkiewicz K."/>
            <person name="Wedrychowicz H."/>
        </authorList>
    </citation>
    <scope>NUCLEOTIDE SEQUENCE [LARGE SCALE GENOMIC DNA]</scope>
    <source>
        <strain evidence="1 2">CGMCC 4.2025</strain>
    </source>
</reference>
<dbReference type="Proteomes" id="UP000184111">
    <property type="component" value="Unassembled WGS sequence"/>
</dbReference>
<dbReference type="AlphaFoldDB" id="A0A1M7C9B0"/>
<protein>
    <submittedName>
        <fullName evidence="1">Uncharacterized protein</fullName>
    </submittedName>
</protein>
<evidence type="ECO:0000313" key="2">
    <source>
        <dbReference type="Proteomes" id="UP000184111"/>
    </source>
</evidence>
<dbReference type="STRING" id="310782.SAMN05216499_105174"/>
<evidence type="ECO:0000313" key="1">
    <source>
        <dbReference type="EMBL" id="SHL63726.1"/>
    </source>
</evidence>
<dbReference type="RefSeq" id="WP_073496518.1">
    <property type="nucleotide sequence ID" value="NZ_FRBI01000005.1"/>
</dbReference>
<dbReference type="EMBL" id="FRBI01000005">
    <property type="protein sequence ID" value="SHL63726.1"/>
    <property type="molecule type" value="Genomic_DNA"/>
</dbReference>
<accession>A0A1M7C9B0</accession>
<dbReference type="InterPro" id="IPR048868">
    <property type="entry name" value="OGG-like_put"/>
</dbReference>
<dbReference type="OrthoDB" id="4077754at2"/>
<dbReference type="Pfam" id="PF21790">
    <property type="entry name" value="OGG"/>
    <property type="match status" value="1"/>
</dbReference>
<organism evidence="1 2">
    <name type="scientific">Actinacidiphila paucisporea</name>
    <dbReference type="NCBI Taxonomy" id="310782"/>
    <lineage>
        <taxon>Bacteria</taxon>
        <taxon>Bacillati</taxon>
        <taxon>Actinomycetota</taxon>
        <taxon>Actinomycetes</taxon>
        <taxon>Kitasatosporales</taxon>
        <taxon>Streptomycetaceae</taxon>
        <taxon>Actinacidiphila</taxon>
    </lineage>
</organism>
<keyword evidence="2" id="KW-1185">Reference proteome</keyword>
<proteinExistence type="predicted"/>
<gene>
    <name evidence="1" type="ORF">SAMN05216499_105174</name>
</gene>